<dbReference type="InterPro" id="IPR012545">
    <property type="entry name" value="DUF1697"/>
</dbReference>
<proteinExistence type="predicted"/>
<sequence>MTSFIALLRGVNVGGITIRSAELRELFDGLGFEAVRTVLASANVAFESPRADAAALKREIEAALAERFGYDAWIVLTTAEHVRAVIDAFPFDAADASRQPWVVFASAASVLDELARGEGLDPAVDPIARGDGVVYWNPVKGTTTDTPFAKLLSRARFTPTTTNRNLRTLAKLAG</sequence>
<dbReference type="SUPFAM" id="SSF160379">
    <property type="entry name" value="SP0830-like"/>
    <property type="match status" value="1"/>
</dbReference>
<evidence type="ECO:0000313" key="2">
    <source>
        <dbReference type="Proteomes" id="UP000324678"/>
    </source>
</evidence>
<name>A0A5C1YI24_9MICO</name>
<dbReference type="Proteomes" id="UP000324678">
    <property type="component" value="Chromosome"/>
</dbReference>
<dbReference type="Gene3D" id="3.30.70.1280">
    <property type="entry name" value="SP0830-like domains"/>
    <property type="match status" value="1"/>
</dbReference>
<reference evidence="1 2" key="1">
    <citation type="submission" date="2019-09" db="EMBL/GenBank/DDBJ databases">
        <title>Genome sequencing of strain KACC 19306.</title>
        <authorList>
            <person name="Heo J."/>
            <person name="Kim S.-J."/>
            <person name="Kim J.-S."/>
            <person name="Hong S.-B."/>
            <person name="Kwon S.-W."/>
        </authorList>
    </citation>
    <scope>NUCLEOTIDE SEQUENCE [LARGE SCALE GENOMIC DNA]</scope>
    <source>
        <strain evidence="1 2">KACC 19306</strain>
    </source>
</reference>
<dbReference type="PIRSF" id="PIRSF008502">
    <property type="entry name" value="UCP008502"/>
    <property type="match status" value="1"/>
</dbReference>
<protein>
    <submittedName>
        <fullName evidence="1">DUF1697 domain-containing protein</fullName>
    </submittedName>
</protein>
<dbReference type="PANTHER" id="PTHR36439:SF1">
    <property type="entry name" value="DUF1697 DOMAIN-CONTAINING PROTEIN"/>
    <property type="match status" value="1"/>
</dbReference>
<dbReference type="EMBL" id="CP043505">
    <property type="protein sequence ID" value="QEO15854.1"/>
    <property type="molecule type" value="Genomic_DNA"/>
</dbReference>
<dbReference type="RefSeq" id="WP_149161867.1">
    <property type="nucleotide sequence ID" value="NZ_CP043505.1"/>
</dbReference>
<gene>
    <name evidence="1" type="ORF">FLP10_16600</name>
</gene>
<keyword evidence="2" id="KW-1185">Reference proteome</keyword>
<dbReference type="KEGG" id="ail:FLP10_16600"/>
<dbReference type="OrthoDB" id="9806494at2"/>
<dbReference type="PANTHER" id="PTHR36439">
    <property type="entry name" value="BLL4334 PROTEIN"/>
    <property type="match status" value="1"/>
</dbReference>
<evidence type="ECO:0000313" key="1">
    <source>
        <dbReference type="EMBL" id="QEO15854.1"/>
    </source>
</evidence>
<dbReference type="AlphaFoldDB" id="A0A5C1YI24"/>
<organism evidence="1 2">
    <name type="scientific">Agromyces intestinalis</name>
    <dbReference type="NCBI Taxonomy" id="2592652"/>
    <lineage>
        <taxon>Bacteria</taxon>
        <taxon>Bacillati</taxon>
        <taxon>Actinomycetota</taxon>
        <taxon>Actinomycetes</taxon>
        <taxon>Micrococcales</taxon>
        <taxon>Microbacteriaceae</taxon>
        <taxon>Agromyces</taxon>
    </lineage>
</organism>
<accession>A0A5C1YI24</accession>
<dbReference type="Pfam" id="PF08002">
    <property type="entry name" value="DUF1697"/>
    <property type="match status" value="1"/>
</dbReference>